<dbReference type="Gene3D" id="2.60.40.1180">
    <property type="entry name" value="Golgi alpha-mannosidase II"/>
    <property type="match status" value="1"/>
</dbReference>
<comment type="caution">
    <text evidence="2">The sequence shown here is derived from an EMBL/GenBank/DDBJ whole genome shotgun (WGS) entry which is preliminary data.</text>
</comment>
<reference evidence="3" key="1">
    <citation type="journal article" date="2019" name="Int. J. Syst. Evol. Microbiol.">
        <title>The Global Catalogue of Microorganisms (GCM) 10K type strain sequencing project: providing services to taxonomists for standard genome sequencing and annotation.</title>
        <authorList>
            <consortium name="The Broad Institute Genomics Platform"/>
            <consortium name="The Broad Institute Genome Sequencing Center for Infectious Disease"/>
            <person name="Wu L."/>
            <person name="Ma J."/>
        </authorList>
    </citation>
    <scope>NUCLEOTIDE SEQUENCE [LARGE SCALE GENOMIC DNA]</scope>
    <source>
        <strain evidence="3">JCM 31696</strain>
    </source>
</reference>
<evidence type="ECO:0000259" key="1">
    <source>
        <dbReference type="Pfam" id="PF21702"/>
    </source>
</evidence>
<gene>
    <name evidence="2" type="ORF">ACFQ07_31075</name>
</gene>
<dbReference type="Proteomes" id="UP001597083">
    <property type="component" value="Unassembled WGS sequence"/>
</dbReference>
<feature type="domain" description="Alpha-1,4-glucan:maltose-1-phosphate maltosyltransferase C-terminal" evidence="1">
    <location>
        <begin position="9"/>
        <end position="78"/>
    </location>
</feature>
<organism evidence="2 3">
    <name type="scientific">Actinomadura adrarensis</name>
    <dbReference type="NCBI Taxonomy" id="1819600"/>
    <lineage>
        <taxon>Bacteria</taxon>
        <taxon>Bacillati</taxon>
        <taxon>Actinomycetota</taxon>
        <taxon>Actinomycetes</taxon>
        <taxon>Streptosporangiales</taxon>
        <taxon>Thermomonosporaceae</taxon>
        <taxon>Actinomadura</taxon>
    </lineage>
</organism>
<evidence type="ECO:0000313" key="2">
    <source>
        <dbReference type="EMBL" id="MFD0856716.1"/>
    </source>
</evidence>
<evidence type="ECO:0000313" key="3">
    <source>
        <dbReference type="Proteomes" id="UP001597083"/>
    </source>
</evidence>
<dbReference type="InterPro" id="IPR013780">
    <property type="entry name" value="Glyco_hydro_b"/>
</dbReference>
<dbReference type="Pfam" id="PF21702">
    <property type="entry name" value="GLGE_C"/>
    <property type="match status" value="1"/>
</dbReference>
<proteinExistence type="predicted"/>
<name>A0ABW3CQ76_9ACTN</name>
<dbReference type="EMBL" id="JBHTIR010004231">
    <property type="protein sequence ID" value="MFD0856716.1"/>
    <property type="molecule type" value="Genomic_DNA"/>
</dbReference>
<keyword evidence="3" id="KW-1185">Reference proteome</keyword>
<dbReference type="InterPro" id="IPR049171">
    <property type="entry name" value="GLGE_C"/>
</dbReference>
<accession>A0ABW3CQ76</accession>
<sequence>GDPSPLSGFDDVVLAVVNLNPFEAREATVHLDLPALGLPDDDSGFEVTDRLSGETYRWGRSNYVRLDPHHQPAHIFTLRRDGEP</sequence>
<feature type="non-terminal residue" evidence="2">
    <location>
        <position position="1"/>
    </location>
</feature>
<protein>
    <recommendedName>
        <fullName evidence="1">Alpha-1,4-glucan:maltose-1-phosphate maltosyltransferase C-terminal domain-containing protein</fullName>
    </recommendedName>
</protein>